<keyword evidence="5" id="KW-1133">Transmembrane helix</keyword>
<evidence type="ECO:0000313" key="10">
    <source>
        <dbReference type="Proteomes" id="UP000759131"/>
    </source>
</evidence>
<evidence type="ECO:0000256" key="3">
    <source>
        <dbReference type="ARBA" id="ARBA00022729"/>
    </source>
</evidence>
<protein>
    <recommendedName>
        <fullName evidence="11">Golgi apparatus protein 1</fullName>
    </recommendedName>
</protein>
<keyword evidence="7" id="KW-0325">Glycoprotein</keyword>
<dbReference type="AlphaFoldDB" id="A0A7R9LDM8"/>
<evidence type="ECO:0000313" key="9">
    <source>
        <dbReference type="EMBL" id="CAD7639642.1"/>
    </source>
</evidence>
<evidence type="ECO:0008006" key="11">
    <source>
        <dbReference type="Google" id="ProtNLM"/>
    </source>
</evidence>
<keyword evidence="3" id="KW-0732">Signal</keyword>
<feature type="repeat" description="Cys-rich GLG1" evidence="8">
    <location>
        <begin position="111"/>
        <end position="171"/>
    </location>
</feature>
<proteinExistence type="predicted"/>
<name>A0A7R9LDM8_9ACAR</name>
<evidence type="ECO:0000256" key="4">
    <source>
        <dbReference type="ARBA" id="ARBA00022737"/>
    </source>
</evidence>
<keyword evidence="4" id="KW-0677">Repeat</keyword>
<keyword evidence="6" id="KW-0472">Membrane</keyword>
<dbReference type="InterPro" id="IPR001893">
    <property type="entry name" value="Cys-rich_GLG1_repeat"/>
</dbReference>
<keyword evidence="2" id="KW-0812">Transmembrane</keyword>
<evidence type="ECO:0000256" key="1">
    <source>
        <dbReference type="ARBA" id="ARBA00004479"/>
    </source>
</evidence>
<evidence type="ECO:0000256" key="6">
    <source>
        <dbReference type="ARBA" id="ARBA00023136"/>
    </source>
</evidence>
<dbReference type="PANTHER" id="PTHR11884">
    <property type="entry name" value="SELECTIN LIGAND RELATED"/>
    <property type="match status" value="1"/>
</dbReference>
<dbReference type="Proteomes" id="UP000759131">
    <property type="component" value="Unassembled WGS sequence"/>
</dbReference>
<evidence type="ECO:0000256" key="7">
    <source>
        <dbReference type="ARBA" id="ARBA00023180"/>
    </source>
</evidence>
<accession>A0A7R9LDM8</accession>
<dbReference type="InterPro" id="IPR017873">
    <property type="entry name" value="Cys-rich_GLG1_repeat_euk"/>
</dbReference>
<keyword evidence="10" id="KW-1185">Reference proteome</keyword>
<comment type="subcellular location">
    <subcellularLocation>
        <location evidence="1">Membrane</location>
        <topology evidence="1">Single-pass type I membrane protein</topology>
    </subcellularLocation>
</comment>
<dbReference type="EMBL" id="OC876914">
    <property type="protein sequence ID" value="CAD7639642.1"/>
    <property type="molecule type" value="Genomic_DNA"/>
</dbReference>
<dbReference type="EMBL" id="CAJPIZ010022339">
    <property type="protein sequence ID" value="CAG2117916.1"/>
    <property type="molecule type" value="Genomic_DNA"/>
</dbReference>
<organism evidence="9">
    <name type="scientific">Medioppia subpectinata</name>
    <dbReference type="NCBI Taxonomy" id="1979941"/>
    <lineage>
        <taxon>Eukaryota</taxon>
        <taxon>Metazoa</taxon>
        <taxon>Ecdysozoa</taxon>
        <taxon>Arthropoda</taxon>
        <taxon>Chelicerata</taxon>
        <taxon>Arachnida</taxon>
        <taxon>Acari</taxon>
        <taxon>Acariformes</taxon>
        <taxon>Sarcoptiformes</taxon>
        <taxon>Oribatida</taxon>
        <taxon>Brachypylina</taxon>
        <taxon>Oppioidea</taxon>
        <taxon>Oppiidae</taxon>
        <taxon>Medioppia</taxon>
    </lineage>
</organism>
<dbReference type="OrthoDB" id="2015434at2759"/>
<evidence type="ECO:0000256" key="8">
    <source>
        <dbReference type="PROSITE-ProRule" id="PRU00622"/>
    </source>
</evidence>
<evidence type="ECO:0000256" key="2">
    <source>
        <dbReference type="ARBA" id="ARBA00022692"/>
    </source>
</evidence>
<dbReference type="PANTHER" id="PTHR11884:SF1">
    <property type="entry name" value="GOLGI APPARATUS PROTEIN 1"/>
    <property type="match status" value="1"/>
</dbReference>
<gene>
    <name evidence="9" type="ORF">OSB1V03_LOCUS17869</name>
</gene>
<dbReference type="GO" id="GO:0017134">
    <property type="term" value="F:fibroblast growth factor binding"/>
    <property type="evidence" value="ECO:0007669"/>
    <property type="project" value="TreeGrafter"/>
</dbReference>
<dbReference type="PROSITE" id="PS51289">
    <property type="entry name" value="GLG1_C_RICH"/>
    <property type="match status" value="1"/>
</dbReference>
<reference evidence="9" key="1">
    <citation type="submission" date="2020-11" db="EMBL/GenBank/DDBJ databases">
        <authorList>
            <person name="Tran Van P."/>
        </authorList>
    </citation>
    <scope>NUCLEOTIDE SEQUENCE</scope>
</reference>
<dbReference type="GO" id="GO:0000139">
    <property type="term" value="C:Golgi membrane"/>
    <property type="evidence" value="ECO:0007669"/>
    <property type="project" value="InterPro"/>
</dbReference>
<dbReference type="InterPro" id="IPR039728">
    <property type="entry name" value="GLG1"/>
</dbReference>
<feature type="non-terminal residue" evidence="9">
    <location>
        <position position="265"/>
    </location>
</feature>
<dbReference type="Pfam" id="PF00839">
    <property type="entry name" value="Cys_rich_FGFR"/>
    <property type="match status" value="2"/>
</dbReference>
<evidence type="ECO:0000256" key="5">
    <source>
        <dbReference type="ARBA" id="ARBA00022989"/>
    </source>
</evidence>
<sequence length="265" mass="31258">MVHQLMRKSNHHLIWSYKRNLTNDNRFASVAKKERVLSPSANLMSCLIELLVPETDVECKNFLTKMELIIFIYRLLCQHIDDLKCSRFDTNSESTHTQGETIECLEKSEDRLSPKCKHQILRIAELQSDDFHLDRGLYFACRDDREKFCHRIQSGDGRVYRCLMKHKLERDLSRGCREKLIQRETLAVRDYKVAHGLAKACKQDIRTYRCREDTSDHKEIRLAQILRCLKNAVTKNLVIDPQCKTEMLSHRRSLLHNYKLTPDLI</sequence>